<dbReference type="EMBL" id="BT038377">
    <property type="protein sequence ID" value="ACF83382.1"/>
    <property type="molecule type" value="mRNA"/>
</dbReference>
<sequence>MRILSRNGHAFIGTTPVIKKLVLLARTERKP</sequence>
<accession>B4FMN9</accession>
<organism evidence="1">
    <name type="scientific">Zea mays</name>
    <name type="common">Maize</name>
    <dbReference type="NCBI Taxonomy" id="4577"/>
    <lineage>
        <taxon>Eukaryota</taxon>
        <taxon>Viridiplantae</taxon>
        <taxon>Streptophyta</taxon>
        <taxon>Embryophyta</taxon>
        <taxon>Tracheophyta</taxon>
        <taxon>Spermatophyta</taxon>
        <taxon>Magnoliopsida</taxon>
        <taxon>Liliopsida</taxon>
        <taxon>Poales</taxon>
        <taxon>Poaceae</taxon>
        <taxon>PACMAD clade</taxon>
        <taxon>Panicoideae</taxon>
        <taxon>Andropogonodae</taxon>
        <taxon>Andropogoneae</taxon>
        <taxon>Tripsacinae</taxon>
        <taxon>Zea</taxon>
    </lineage>
</organism>
<proteinExistence type="evidence at transcript level"/>
<protein>
    <submittedName>
        <fullName evidence="1">Uncharacterized protein</fullName>
    </submittedName>
</protein>
<name>B4FMN9_MAIZE</name>
<reference evidence="1" key="1">
    <citation type="journal article" date="2009" name="PLoS Genet.">
        <title>Sequencing, mapping, and analysis of 27,455 maize full-length cDNAs.</title>
        <authorList>
            <person name="Soderlund C."/>
            <person name="Descour A."/>
            <person name="Kudrna D."/>
            <person name="Bomhoff M."/>
            <person name="Boyd L."/>
            <person name="Currie J."/>
            <person name="Angelova A."/>
            <person name="Collura K."/>
            <person name="Wissotski M."/>
            <person name="Ashley E."/>
            <person name="Morrow D."/>
            <person name="Fernandes J."/>
            <person name="Walbot V."/>
            <person name="Yu Y."/>
        </authorList>
    </citation>
    <scope>NUCLEOTIDE SEQUENCE</scope>
    <source>
        <strain evidence="1">B73</strain>
    </source>
</reference>
<evidence type="ECO:0000313" key="1">
    <source>
        <dbReference type="EMBL" id="ACF83382.1"/>
    </source>
</evidence>
<dbReference type="AlphaFoldDB" id="B4FMN9"/>